<accession>A0AAE4JZA1</accession>
<dbReference type="NCBIfam" id="TIGR02807">
    <property type="entry name" value="cas6_cmx6"/>
    <property type="match status" value="1"/>
</dbReference>
<dbReference type="InterPro" id="IPR014174">
    <property type="entry name" value="CRISPR-assoc_prot_Cas6/Cmx6"/>
</dbReference>
<gene>
    <name evidence="1" type="primary">cas6</name>
    <name evidence="1" type="ORF">RIF25_07180</name>
</gene>
<dbReference type="Proteomes" id="UP001268256">
    <property type="component" value="Unassembled WGS sequence"/>
</dbReference>
<evidence type="ECO:0000313" key="1">
    <source>
        <dbReference type="EMBL" id="MDS3860592.1"/>
    </source>
</evidence>
<dbReference type="AlphaFoldDB" id="A0AAE4JZA1"/>
<organism evidence="1 2">
    <name type="scientific">Pseudocalidococcus azoricus BACA0444</name>
    <dbReference type="NCBI Taxonomy" id="2918990"/>
    <lineage>
        <taxon>Bacteria</taxon>
        <taxon>Bacillati</taxon>
        <taxon>Cyanobacteriota</taxon>
        <taxon>Cyanophyceae</taxon>
        <taxon>Acaryochloridales</taxon>
        <taxon>Thermosynechococcaceae</taxon>
        <taxon>Pseudocalidococcus</taxon>
        <taxon>Pseudocalidococcus azoricus</taxon>
    </lineage>
</organism>
<proteinExistence type="predicted"/>
<dbReference type="Pfam" id="PF09559">
    <property type="entry name" value="Cas6"/>
    <property type="match status" value="1"/>
</dbReference>
<dbReference type="EMBL" id="JAVMIP010000005">
    <property type="protein sequence ID" value="MDS3860592.1"/>
    <property type="molecule type" value="Genomic_DNA"/>
</dbReference>
<reference evidence="2" key="1">
    <citation type="submission" date="2023-07" db="EMBL/GenBank/DDBJ databases">
        <authorList>
            <person name="Luz R."/>
            <person name="Cordeiro R."/>
            <person name="Fonseca A."/>
            <person name="Goncalves V."/>
        </authorList>
    </citation>
    <scope>NUCLEOTIDE SEQUENCE [LARGE SCALE GENOMIC DNA]</scope>
    <source>
        <strain evidence="2">BACA0444</strain>
    </source>
</reference>
<evidence type="ECO:0000313" key="2">
    <source>
        <dbReference type="Proteomes" id="UP001268256"/>
    </source>
</evidence>
<protein>
    <submittedName>
        <fullName evidence="1">Type I-MYXAN CRISPR-associated protein Cas6/Cmx6</fullName>
    </submittedName>
</protein>
<keyword evidence="2" id="KW-1185">Reference proteome</keyword>
<dbReference type="RefSeq" id="WP_322877865.1">
    <property type="nucleotide sequence ID" value="NZ_JAVMIP010000005.1"/>
</dbReference>
<name>A0AAE4JZA1_9CYAN</name>
<comment type="caution">
    <text evidence="1">The sequence shown here is derived from an EMBL/GenBank/DDBJ whole genome shotgun (WGS) entry which is preliminary data.</text>
</comment>
<sequence length="216" mass="23410">MLATANSPASVELSIGSYVELCFAVVGQTLPADHGYGLYSAIAHLAPQVHEQDGLSILTIAGIPDRQGKIFLTERSHLRIRLPYESLPMVYHLAGKQLSIGSHSIRLGIPQIFMLRSADRLRARIVTIKNHQEPESFLEAARFQLDALGIVGKALVPLDAEGKPGRKTIKIKTYSVVGFGLEVSGLNADDSIKLQILGLGGKHRMGCGVFTPMQVF</sequence>